<feature type="transmembrane region" description="Helical" evidence="2">
    <location>
        <begin position="113"/>
        <end position="132"/>
    </location>
</feature>
<comment type="caution">
    <text evidence="3">The sequence shown here is derived from an EMBL/GenBank/DDBJ whole genome shotgun (WGS) entry which is preliminary data.</text>
</comment>
<dbReference type="Proteomes" id="UP001172673">
    <property type="component" value="Unassembled WGS sequence"/>
</dbReference>
<feature type="compositionally biased region" description="Basic and acidic residues" evidence="1">
    <location>
        <begin position="279"/>
        <end position="298"/>
    </location>
</feature>
<proteinExistence type="predicted"/>
<sequence>MRGGSANNIYVIPAPDKLTFRAATLLAAACCILALLLLISNLLMSSWNKIGEGNGRKEETERDHDSETPASPGLDITRIEERQDREETQGTNDQCTCHTDEEDDTRNRRIRSYLAIPIFGAIILAILAIGEVNFFSPQVRYQTEPMRSIGQWAPIVGTWLALLGSMYMVLAKDFISETAKKRETTSSNNDENGHEPAEPTAPSIHSPVDLSCPTCGRACVSGDRSCARESRGLKFLDCLTEWRLKGVRKMIDVIERIGTARARQSTALYDLYKELWPHTPGERRKNPKLNDTKREFRSSTRQYSRSANPSPSRSGSVGPKQVGGTDTVGPLPSLDSPSLARSPSDLEQLEAAVTFSESIYMRDQRSSVATARRDTFDSLRVPLSQSPSEQTFPMDSLPPRSPPATLKRSRQGRPSITTSDYG</sequence>
<feature type="compositionally biased region" description="Basic and acidic residues" evidence="1">
    <location>
        <begin position="54"/>
        <end position="67"/>
    </location>
</feature>
<feature type="compositionally biased region" description="Polar residues" evidence="1">
    <location>
        <begin position="299"/>
        <end position="315"/>
    </location>
</feature>
<organism evidence="3 4">
    <name type="scientific">Cladophialophora chaetospira</name>
    <dbReference type="NCBI Taxonomy" id="386627"/>
    <lineage>
        <taxon>Eukaryota</taxon>
        <taxon>Fungi</taxon>
        <taxon>Dikarya</taxon>
        <taxon>Ascomycota</taxon>
        <taxon>Pezizomycotina</taxon>
        <taxon>Eurotiomycetes</taxon>
        <taxon>Chaetothyriomycetidae</taxon>
        <taxon>Chaetothyriales</taxon>
        <taxon>Herpotrichiellaceae</taxon>
        <taxon>Cladophialophora</taxon>
    </lineage>
</organism>
<feature type="compositionally biased region" description="Polar residues" evidence="1">
    <location>
        <begin position="412"/>
        <end position="422"/>
    </location>
</feature>
<name>A0AA39CM63_9EURO</name>
<feature type="region of interest" description="Disordered" evidence="1">
    <location>
        <begin position="279"/>
        <end position="344"/>
    </location>
</feature>
<evidence type="ECO:0000313" key="4">
    <source>
        <dbReference type="Proteomes" id="UP001172673"/>
    </source>
</evidence>
<feature type="region of interest" description="Disordered" evidence="1">
    <location>
        <begin position="53"/>
        <end position="102"/>
    </location>
</feature>
<feature type="region of interest" description="Disordered" evidence="1">
    <location>
        <begin position="181"/>
        <end position="206"/>
    </location>
</feature>
<feature type="region of interest" description="Disordered" evidence="1">
    <location>
        <begin position="379"/>
        <end position="422"/>
    </location>
</feature>
<evidence type="ECO:0000256" key="2">
    <source>
        <dbReference type="SAM" id="Phobius"/>
    </source>
</evidence>
<gene>
    <name evidence="3" type="ORF">H2200_003327</name>
</gene>
<evidence type="ECO:0000256" key="1">
    <source>
        <dbReference type="SAM" id="MobiDB-lite"/>
    </source>
</evidence>
<protein>
    <submittedName>
        <fullName evidence="3">Uncharacterized protein</fullName>
    </submittedName>
</protein>
<keyword evidence="2" id="KW-0472">Membrane</keyword>
<accession>A0AA39CM63</accession>
<evidence type="ECO:0000313" key="3">
    <source>
        <dbReference type="EMBL" id="KAJ9613385.1"/>
    </source>
</evidence>
<keyword evidence="2" id="KW-1133">Transmembrane helix</keyword>
<dbReference type="AlphaFoldDB" id="A0AA39CM63"/>
<reference evidence="3" key="1">
    <citation type="submission" date="2022-10" db="EMBL/GenBank/DDBJ databases">
        <title>Culturing micro-colonial fungi from biological soil crusts in the Mojave desert and describing Neophaeococcomyces mojavensis, and introducing the new genera and species Taxawa tesnikishii.</title>
        <authorList>
            <person name="Kurbessoian T."/>
            <person name="Stajich J.E."/>
        </authorList>
    </citation>
    <scope>NUCLEOTIDE SEQUENCE</scope>
    <source>
        <strain evidence="3">TK_41</strain>
    </source>
</reference>
<feature type="transmembrane region" description="Helical" evidence="2">
    <location>
        <begin position="152"/>
        <end position="171"/>
    </location>
</feature>
<feature type="compositionally biased region" description="Basic and acidic residues" evidence="1">
    <location>
        <begin position="77"/>
        <end position="88"/>
    </location>
</feature>
<feature type="compositionally biased region" description="Polar residues" evidence="1">
    <location>
        <begin position="383"/>
        <end position="393"/>
    </location>
</feature>
<dbReference type="EMBL" id="JAPDRK010000004">
    <property type="protein sequence ID" value="KAJ9613385.1"/>
    <property type="molecule type" value="Genomic_DNA"/>
</dbReference>
<keyword evidence="4" id="KW-1185">Reference proteome</keyword>
<feature type="transmembrane region" description="Helical" evidence="2">
    <location>
        <begin position="20"/>
        <end position="39"/>
    </location>
</feature>
<keyword evidence="2" id="KW-0812">Transmembrane</keyword>